<gene>
    <name evidence="5" type="ORF">BJX66DRAFT_334607</name>
</gene>
<protein>
    <recommendedName>
        <fullName evidence="7">Tetratricopeptide repeat domain protein</fullName>
    </recommendedName>
</protein>
<dbReference type="PANTHER" id="PTHR45831:SF2">
    <property type="entry name" value="LD24721P"/>
    <property type="match status" value="1"/>
</dbReference>
<evidence type="ECO:0000256" key="4">
    <source>
        <dbReference type="SAM" id="MobiDB-lite"/>
    </source>
</evidence>
<dbReference type="InterPro" id="IPR019734">
    <property type="entry name" value="TPR_rpt"/>
</dbReference>
<feature type="repeat" description="TPR" evidence="3">
    <location>
        <begin position="149"/>
        <end position="182"/>
    </location>
</feature>
<sequence>MGGPRPRQKRWYVLTRKSEAQDELTRTSQKFEEKRESARREDSFTRFKAQKSRGALVISCRSGGPAGPLQRSDQQKERVFWEIIVTKELAMRLSKYVEQAIRQGLTPQILGNLIVADLWVRNVSVVLEDKVIDTASLADPITSEEISDAEAFKRLGNDATYGHEYHRALNMYSQAIKVDPGNAIYRSNRSAAYCALNQFEEAAEDAYTAVQNDVTYAKAWARLGMAYLKLDCSKKAQECYARAIELAGPDVTETMKQGLAEAKEKTKAALANVSNGDKLTQSRREKALLDKDWDLTLKTVKFHSLFHEQQVNGLVLFAQQMNWPYIDEVRDCAGKLYGAPLPSSGTEDDSVLFADEDITEPMPYNDRDQWQVQMSNNNFWMAPTTPARRHTTCELKSIQLEQIPIDQDPTNLLPKWLQGVDVNFNIEWMYRASLIFQLRTRQYGERYTLNTNPVFVTLPPCSGGPHQVPMQVFALRYSNTYTVDKLGYEQPPAGFQPDRPFVVNATGKGEELLARAWCAQWGRNAVIRKEGGPCFACTAAQDERGTAGGVGFMADHCDSRTFLIRKSENGTLEGALHKEGTTTRSLLP</sequence>
<keyword evidence="2 3" id="KW-0802">TPR repeat</keyword>
<keyword evidence="6" id="KW-1185">Reference proteome</keyword>
<evidence type="ECO:0000256" key="2">
    <source>
        <dbReference type="ARBA" id="ARBA00022803"/>
    </source>
</evidence>
<feature type="region of interest" description="Disordered" evidence="4">
    <location>
        <begin position="23"/>
        <end position="43"/>
    </location>
</feature>
<dbReference type="Proteomes" id="UP001610563">
    <property type="component" value="Unassembled WGS sequence"/>
</dbReference>
<proteinExistence type="predicted"/>
<reference evidence="5 6" key="1">
    <citation type="submission" date="2024-07" db="EMBL/GenBank/DDBJ databases">
        <title>Section-level genome sequencing and comparative genomics of Aspergillus sections Usti and Cavernicolus.</title>
        <authorList>
            <consortium name="Lawrence Berkeley National Laboratory"/>
            <person name="Nybo J.L."/>
            <person name="Vesth T.C."/>
            <person name="Theobald S."/>
            <person name="Frisvad J.C."/>
            <person name="Larsen T.O."/>
            <person name="Kjaerboelling I."/>
            <person name="Rothschild-Mancinelli K."/>
            <person name="Lyhne E.K."/>
            <person name="Kogle M.E."/>
            <person name="Barry K."/>
            <person name="Clum A."/>
            <person name="Na H."/>
            <person name="Ledsgaard L."/>
            <person name="Lin J."/>
            <person name="Lipzen A."/>
            <person name="Kuo A."/>
            <person name="Riley R."/>
            <person name="Mondo S."/>
            <person name="Labutti K."/>
            <person name="Haridas S."/>
            <person name="Pangalinan J."/>
            <person name="Salamov A.A."/>
            <person name="Simmons B.A."/>
            <person name="Magnuson J.K."/>
            <person name="Chen J."/>
            <person name="Drula E."/>
            <person name="Henrissat B."/>
            <person name="Wiebenga A."/>
            <person name="Lubbers R.J."/>
            <person name="Gomes A.C."/>
            <person name="Makela M.R."/>
            <person name="Stajich J."/>
            <person name="Grigoriev I.V."/>
            <person name="Mortensen U.H."/>
            <person name="De Vries R.P."/>
            <person name="Baker S.E."/>
            <person name="Andersen M.R."/>
        </authorList>
    </citation>
    <scope>NUCLEOTIDE SEQUENCE [LARGE SCALE GENOMIC DNA]</scope>
    <source>
        <strain evidence="5 6">CBS 209.92</strain>
    </source>
</reference>
<dbReference type="Gene3D" id="1.25.40.10">
    <property type="entry name" value="Tetratricopeptide repeat domain"/>
    <property type="match status" value="1"/>
</dbReference>
<dbReference type="InterPro" id="IPR047150">
    <property type="entry name" value="SGT"/>
</dbReference>
<dbReference type="PANTHER" id="PTHR45831">
    <property type="entry name" value="LD24721P"/>
    <property type="match status" value="1"/>
</dbReference>
<evidence type="ECO:0000313" key="6">
    <source>
        <dbReference type="Proteomes" id="UP001610563"/>
    </source>
</evidence>
<dbReference type="PROSITE" id="PS50005">
    <property type="entry name" value="TPR"/>
    <property type="match status" value="2"/>
</dbReference>
<comment type="caution">
    <text evidence="5">The sequence shown here is derived from an EMBL/GenBank/DDBJ whole genome shotgun (WGS) entry which is preliminary data.</text>
</comment>
<dbReference type="SMART" id="SM00028">
    <property type="entry name" value="TPR"/>
    <property type="match status" value="3"/>
</dbReference>
<evidence type="ECO:0000256" key="3">
    <source>
        <dbReference type="PROSITE-ProRule" id="PRU00339"/>
    </source>
</evidence>
<organism evidence="5 6">
    <name type="scientific">Aspergillus keveii</name>
    <dbReference type="NCBI Taxonomy" id="714993"/>
    <lineage>
        <taxon>Eukaryota</taxon>
        <taxon>Fungi</taxon>
        <taxon>Dikarya</taxon>
        <taxon>Ascomycota</taxon>
        <taxon>Pezizomycotina</taxon>
        <taxon>Eurotiomycetes</taxon>
        <taxon>Eurotiomycetidae</taxon>
        <taxon>Eurotiales</taxon>
        <taxon>Aspergillaceae</taxon>
        <taxon>Aspergillus</taxon>
        <taxon>Aspergillus subgen. Nidulantes</taxon>
    </lineage>
</organism>
<evidence type="ECO:0000256" key="1">
    <source>
        <dbReference type="ARBA" id="ARBA00022737"/>
    </source>
</evidence>
<feature type="repeat" description="TPR" evidence="3">
    <location>
        <begin position="217"/>
        <end position="250"/>
    </location>
</feature>
<keyword evidence="1" id="KW-0677">Repeat</keyword>
<accession>A0ABR4GFW4</accession>
<dbReference type="EMBL" id="JBFTWV010000016">
    <property type="protein sequence ID" value="KAL2797936.1"/>
    <property type="molecule type" value="Genomic_DNA"/>
</dbReference>
<dbReference type="SUPFAM" id="SSF48452">
    <property type="entry name" value="TPR-like"/>
    <property type="match status" value="1"/>
</dbReference>
<dbReference type="InterPro" id="IPR011990">
    <property type="entry name" value="TPR-like_helical_dom_sf"/>
</dbReference>
<evidence type="ECO:0000313" key="5">
    <source>
        <dbReference type="EMBL" id="KAL2797936.1"/>
    </source>
</evidence>
<evidence type="ECO:0008006" key="7">
    <source>
        <dbReference type="Google" id="ProtNLM"/>
    </source>
</evidence>
<name>A0ABR4GFW4_9EURO</name>